<dbReference type="SUPFAM" id="SSF53756">
    <property type="entry name" value="UDP-Glycosyltransferase/glycogen phosphorylase"/>
    <property type="match status" value="1"/>
</dbReference>
<dbReference type="Proteomes" id="UP000238322">
    <property type="component" value="Unassembled WGS sequence"/>
</dbReference>
<protein>
    <submittedName>
        <fullName evidence="4">Glycosyl transferase family 1</fullName>
    </submittedName>
</protein>
<proteinExistence type="predicted"/>
<accession>A0A2S8FBJ5</accession>
<dbReference type="RefSeq" id="WP_105332696.1">
    <property type="nucleotide sequence ID" value="NZ_PUHY01000015.1"/>
</dbReference>
<sequence length="378" mass="43527">MHHSPIRVVLDLEKSRNRCSGLGQFAYHLGRALTTEMTARGLEPVPLVAAAQEHDFETQDTLLAKAWRKEMFQRWYRWTQMITPPDTALWHATHQQARYLPLNSKTKVVLTIHDLNYLREKNGKKIVREHRRIARLIARADAVTVISRFVAEEVQQHFDLGNRPLRVIYNGRPETSQIPAERPTWLSEDRPFLFSIGIIDRKKNFHVLLDLLRNLPGRNLIVAGQNDSDYAIEILRTAAHLGVADRVILPGPVSDEQRQWLYENCESFVFPSLTEGFGLPPIEAMTVGKPVFLARRTSLPEVGGKKAFYWDDFSAEHMLDVYQQGMETFQQVPNYADQLKQSAARFCWRNAARQYVDLYREVLNLPSTLRDEARLAAA</sequence>
<dbReference type="InterPro" id="IPR001296">
    <property type="entry name" value="Glyco_trans_1"/>
</dbReference>
<dbReference type="PANTHER" id="PTHR46401:SF2">
    <property type="entry name" value="GLYCOSYLTRANSFERASE WBBK-RELATED"/>
    <property type="match status" value="1"/>
</dbReference>
<reference evidence="4 5" key="1">
    <citation type="submission" date="2018-02" db="EMBL/GenBank/DDBJ databases">
        <title>Comparative genomes isolates from brazilian mangrove.</title>
        <authorList>
            <person name="Araujo J.E."/>
            <person name="Taketani R.G."/>
            <person name="Silva M.C.P."/>
            <person name="Loureco M.V."/>
            <person name="Andreote F.D."/>
        </authorList>
    </citation>
    <scope>NUCLEOTIDE SEQUENCE [LARGE SCALE GENOMIC DNA]</scope>
    <source>
        <strain evidence="4 5">Hex-1 MGV</strain>
    </source>
</reference>
<dbReference type="AlphaFoldDB" id="A0A2S8FBJ5"/>
<dbReference type="PANTHER" id="PTHR46401">
    <property type="entry name" value="GLYCOSYLTRANSFERASE WBBK-RELATED"/>
    <property type="match status" value="1"/>
</dbReference>
<dbReference type="InterPro" id="IPR028098">
    <property type="entry name" value="Glyco_trans_4-like_N"/>
</dbReference>
<comment type="caution">
    <text evidence="4">The sequence shown here is derived from an EMBL/GenBank/DDBJ whole genome shotgun (WGS) entry which is preliminary data.</text>
</comment>
<name>A0A2S8FBJ5_9BACT</name>
<dbReference type="Gene3D" id="3.40.50.2000">
    <property type="entry name" value="Glycogen Phosphorylase B"/>
    <property type="match status" value="2"/>
</dbReference>
<evidence type="ECO:0000259" key="2">
    <source>
        <dbReference type="Pfam" id="PF00534"/>
    </source>
</evidence>
<gene>
    <name evidence="4" type="ORF">C5Y83_25915</name>
</gene>
<dbReference type="GO" id="GO:0009103">
    <property type="term" value="P:lipopolysaccharide biosynthetic process"/>
    <property type="evidence" value="ECO:0007669"/>
    <property type="project" value="TreeGrafter"/>
</dbReference>
<evidence type="ECO:0000256" key="1">
    <source>
        <dbReference type="ARBA" id="ARBA00022679"/>
    </source>
</evidence>
<evidence type="ECO:0000313" key="4">
    <source>
        <dbReference type="EMBL" id="PQO29502.1"/>
    </source>
</evidence>
<dbReference type="Pfam" id="PF13439">
    <property type="entry name" value="Glyco_transf_4"/>
    <property type="match status" value="1"/>
</dbReference>
<feature type="domain" description="Glycosyl transferase family 1" evidence="2">
    <location>
        <begin position="186"/>
        <end position="302"/>
    </location>
</feature>
<feature type="domain" description="Glycosyltransferase subfamily 4-like N-terminal" evidence="3">
    <location>
        <begin position="84"/>
        <end position="171"/>
    </location>
</feature>
<dbReference type="Pfam" id="PF00534">
    <property type="entry name" value="Glycos_transf_1"/>
    <property type="match status" value="1"/>
</dbReference>
<dbReference type="EMBL" id="PUHY01000015">
    <property type="protein sequence ID" value="PQO29502.1"/>
    <property type="molecule type" value="Genomic_DNA"/>
</dbReference>
<evidence type="ECO:0000313" key="5">
    <source>
        <dbReference type="Proteomes" id="UP000238322"/>
    </source>
</evidence>
<dbReference type="CDD" id="cd03809">
    <property type="entry name" value="GT4_MtfB-like"/>
    <property type="match status" value="1"/>
</dbReference>
<dbReference type="OrthoDB" id="283384at2"/>
<organism evidence="4 5">
    <name type="scientific">Blastopirellula marina</name>
    <dbReference type="NCBI Taxonomy" id="124"/>
    <lineage>
        <taxon>Bacteria</taxon>
        <taxon>Pseudomonadati</taxon>
        <taxon>Planctomycetota</taxon>
        <taxon>Planctomycetia</taxon>
        <taxon>Pirellulales</taxon>
        <taxon>Pirellulaceae</taxon>
        <taxon>Blastopirellula</taxon>
    </lineage>
</organism>
<dbReference type="GO" id="GO:0016757">
    <property type="term" value="F:glycosyltransferase activity"/>
    <property type="evidence" value="ECO:0007669"/>
    <property type="project" value="InterPro"/>
</dbReference>
<evidence type="ECO:0000259" key="3">
    <source>
        <dbReference type="Pfam" id="PF13439"/>
    </source>
</evidence>
<keyword evidence="1 4" id="KW-0808">Transferase</keyword>